<dbReference type="eggNOG" id="COG2801">
    <property type="taxonomic scope" value="Bacteria"/>
</dbReference>
<dbReference type="SUPFAM" id="SSF53098">
    <property type="entry name" value="Ribonuclease H-like"/>
    <property type="match status" value="1"/>
</dbReference>
<evidence type="ECO:0000313" key="3">
    <source>
        <dbReference type="EMBL" id="ENO17283.1"/>
    </source>
</evidence>
<dbReference type="EMBL" id="AQHZ01000035">
    <property type="protein sequence ID" value="ENO17283.1"/>
    <property type="molecule type" value="Genomic_DNA"/>
</dbReference>
<feature type="domain" description="Integrase catalytic" evidence="2">
    <location>
        <begin position="63"/>
        <end position="229"/>
    </location>
</feature>
<dbReference type="InterPro" id="IPR048020">
    <property type="entry name" value="Transpos_IS3"/>
</dbReference>
<evidence type="ECO:0000313" key="4">
    <source>
        <dbReference type="Proteomes" id="UP000013015"/>
    </source>
</evidence>
<dbReference type="AlphaFoldDB" id="N6X802"/>
<reference evidence="3 4" key="1">
    <citation type="submission" date="2013-03" db="EMBL/GenBank/DDBJ databases">
        <title>Reference genome for the Human Microbiome Project.</title>
        <authorList>
            <person name="Aqrawi P."/>
            <person name="Ayvaz T."/>
            <person name="Bess C."/>
            <person name="Blankenburg K."/>
            <person name="Coyle M."/>
            <person name="Deng J."/>
            <person name="Forbes L."/>
            <person name="Fowler G."/>
            <person name="Francisco L."/>
            <person name="Fu Q."/>
            <person name="Gibbs R."/>
            <person name="Gross S."/>
            <person name="Gubbala S."/>
            <person name="Hale W."/>
            <person name="Hemphill L."/>
            <person name="Highlander S."/>
            <person name="Hirani K."/>
            <person name="Jackson L."/>
            <person name="Jakkamsetti A."/>
            <person name="Javaid M."/>
            <person name="Jayaseelan J.C."/>
            <person name="Jiang H."/>
            <person name="Joshi V."/>
            <person name="Korchina V."/>
            <person name="Kovar C."/>
            <person name="Lara F."/>
            <person name="Lee S."/>
            <person name="Liu Y."/>
            <person name="Mata R."/>
            <person name="Mathew T."/>
            <person name="Munidasa M."/>
            <person name="Muzny D."/>
            <person name="Nazareth L."/>
            <person name="Ngo R."/>
            <person name="Nguyen L."/>
            <person name="Nguyen N."/>
            <person name="Okwuonu G."/>
            <person name="Ongeri F."/>
            <person name="Palculict T."/>
            <person name="Patil S."/>
            <person name="Petrosino J."/>
            <person name="Pham C."/>
            <person name="Pham P."/>
            <person name="Pu L.-L."/>
            <person name="Qin X."/>
            <person name="Qu J."/>
            <person name="Reid J."/>
            <person name="Ross M."/>
            <person name="Ruth R."/>
            <person name="Saada N."/>
            <person name="San Lucas F."/>
            <person name="Santibanez J."/>
            <person name="Shang Y."/>
            <person name="Simmons D."/>
            <person name="Song X.-Z."/>
            <person name="Tang L.-Y."/>
            <person name="Thornton R."/>
            <person name="Warren J."/>
            <person name="Weissenberger G."/>
            <person name="Wilczek-Boney K."/>
            <person name="Worley K."/>
            <person name="Youmans B."/>
            <person name="Zhang J."/>
            <person name="Zhang L."/>
            <person name="Zhao Z."/>
            <person name="Zhou C."/>
            <person name="Zhu D."/>
            <person name="Zhu Y."/>
        </authorList>
    </citation>
    <scope>NUCLEOTIDE SEQUENCE [LARGE SCALE GENOMIC DNA]</scope>
    <source>
        <strain evidence="3 4">F0333</strain>
    </source>
</reference>
<dbReference type="Proteomes" id="UP000013015">
    <property type="component" value="Unassembled WGS sequence"/>
</dbReference>
<name>N6X802_9ACTO</name>
<protein>
    <submittedName>
        <fullName evidence="3">Integrase catalytic region protein</fullName>
    </submittedName>
</protein>
<dbReference type="Gene3D" id="3.30.420.10">
    <property type="entry name" value="Ribonuclease H-like superfamily/Ribonuclease H"/>
    <property type="match status" value="1"/>
</dbReference>
<keyword evidence="4" id="KW-1185">Reference proteome</keyword>
<dbReference type="PANTHER" id="PTHR46889:SF5">
    <property type="entry name" value="INTEGRASE PROTEIN"/>
    <property type="match status" value="1"/>
</dbReference>
<feature type="region of interest" description="Disordered" evidence="1">
    <location>
        <begin position="216"/>
        <end position="252"/>
    </location>
</feature>
<dbReference type="PANTHER" id="PTHR46889">
    <property type="entry name" value="TRANSPOSASE INSF FOR INSERTION SEQUENCE IS3B-RELATED"/>
    <property type="match status" value="1"/>
</dbReference>
<dbReference type="InterPro" id="IPR012337">
    <property type="entry name" value="RNaseH-like_sf"/>
</dbReference>
<dbReference type="Pfam" id="PF00665">
    <property type="entry name" value="rve"/>
    <property type="match status" value="1"/>
</dbReference>
<dbReference type="NCBIfam" id="NF033516">
    <property type="entry name" value="transpos_IS3"/>
    <property type="match status" value="1"/>
</dbReference>
<dbReference type="GO" id="GO:0015074">
    <property type="term" value="P:DNA integration"/>
    <property type="evidence" value="ECO:0007669"/>
    <property type="project" value="InterPro"/>
</dbReference>
<dbReference type="GO" id="GO:0003676">
    <property type="term" value="F:nucleic acid binding"/>
    <property type="evidence" value="ECO:0007669"/>
    <property type="project" value="InterPro"/>
</dbReference>
<comment type="caution">
    <text evidence="3">The sequence shown here is derived from an EMBL/GenBank/DDBJ whole genome shotgun (WGS) entry which is preliminary data.</text>
</comment>
<dbReference type="HOGENOM" id="CLU_027402_4_0_11"/>
<gene>
    <name evidence="3" type="ORF">HMPREF9004_1976</name>
</gene>
<dbReference type="PROSITE" id="PS50994">
    <property type="entry name" value="INTEGRASE"/>
    <property type="match status" value="1"/>
</dbReference>
<evidence type="ECO:0000259" key="2">
    <source>
        <dbReference type="PROSITE" id="PS50994"/>
    </source>
</evidence>
<dbReference type="InterPro" id="IPR036397">
    <property type="entry name" value="RNaseH_sf"/>
</dbReference>
<proteinExistence type="predicted"/>
<sequence>MHVMLNRSEAAAHHGAGHVARCTVERLMRAMSISGIRRAKSPNTTRSTPKDQCPMDRVNRHFAALAPNILWVADITYVKTHAGWVYVAFVTDVYSRRILGWQTSTSLYTDLALDALKMAIWRRRRDGADLTGLIHHSDRGVQYTAIRYGQALADCDAVSSVGSKGDSYDNALAEALNSLYKAELVRNKGPWNSIDDLEIATAQWVHWYNTIRPHFRDQHAHPRRTRERSHPTPAGTDQTPHPPKGSRRNQMK</sequence>
<feature type="non-terminal residue" evidence="3">
    <location>
        <position position="252"/>
    </location>
</feature>
<organism evidence="3 4">
    <name type="scientific">Schaalia cardiffensis F0333</name>
    <dbReference type="NCBI Taxonomy" id="888050"/>
    <lineage>
        <taxon>Bacteria</taxon>
        <taxon>Bacillati</taxon>
        <taxon>Actinomycetota</taxon>
        <taxon>Actinomycetes</taxon>
        <taxon>Actinomycetales</taxon>
        <taxon>Actinomycetaceae</taxon>
        <taxon>Schaalia</taxon>
    </lineage>
</organism>
<dbReference type="InterPro" id="IPR001584">
    <property type="entry name" value="Integrase_cat-core"/>
</dbReference>
<evidence type="ECO:0000256" key="1">
    <source>
        <dbReference type="SAM" id="MobiDB-lite"/>
    </source>
</evidence>
<dbReference type="InterPro" id="IPR050900">
    <property type="entry name" value="Transposase_IS3/IS150/IS904"/>
</dbReference>
<accession>N6X802</accession>